<feature type="compositionally biased region" description="Low complexity" evidence="9">
    <location>
        <begin position="587"/>
        <end position="604"/>
    </location>
</feature>
<feature type="transmembrane region" description="Helical" evidence="8">
    <location>
        <begin position="185"/>
        <end position="206"/>
    </location>
</feature>
<keyword evidence="4 8" id="KW-0812">Transmembrane</keyword>
<feature type="transmembrane region" description="Helical" evidence="8">
    <location>
        <begin position="450"/>
        <end position="478"/>
    </location>
</feature>
<evidence type="ECO:0000256" key="1">
    <source>
        <dbReference type="ARBA" id="ARBA00004141"/>
    </source>
</evidence>
<dbReference type="PANTHER" id="PTHR11730:SF6">
    <property type="entry name" value="AMMONIUM TRANSPORTER"/>
    <property type="match status" value="1"/>
</dbReference>
<dbReference type="Pfam" id="PF00909">
    <property type="entry name" value="Ammonium_transp"/>
    <property type="match status" value="1"/>
</dbReference>
<dbReference type="NCBIfam" id="TIGR00836">
    <property type="entry name" value="amt"/>
    <property type="match status" value="1"/>
</dbReference>
<evidence type="ECO:0000313" key="12">
    <source>
        <dbReference type="Proteomes" id="UP000095751"/>
    </source>
</evidence>
<dbReference type="KEGG" id="fcy:FRACYDRAFT_209552"/>
<feature type="transmembrane region" description="Helical" evidence="8">
    <location>
        <begin position="345"/>
        <end position="364"/>
    </location>
</feature>
<feature type="transmembrane region" description="Helical" evidence="8">
    <location>
        <begin position="270"/>
        <end position="289"/>
    </location>
</feature>
<dbReference type="Gene3D" id="1.10.3430.10">
    <property type="entry name" value="Ammonium transporter AmtB like domains"/>
    <property type="match status" value="1"/>
</dbReference>
<keyword evidence="5 8" id="KW-1133">Transmembrane helix</keyword>
<comment type="similarity">
    <text evidence="2 8">Belongs to the ammonia transporter channel (TC 1.A.11.2) family.</text>
</comment>
<feature type="transmembrane region" description="Helical" evidence="8">
    <location>
        <begin position="399"/>
        <end position="421"/>
    </location>
</feature>
<feature type="transmembrane region" description="Helical" evidence="8">
    <location>
        <begin position="157"/>
        <end position="178"/>
    </location>
</feature>
<accession>A0A1E7F9S9</accession>
<evidence type="ECO:0000259" key="10">
    <source>
        <dbReference type="Pfam" id="PF00909"/>
    </source>
</evidence>
<comment type="subcellular location">
    <subcellularLocation>
        <location evidence="8">Cell membrane</location>
        <topology evidence="8">Multi-pass membrane protein</topology>
    </subcellularLocation>
    <subcellularLocation>
        <location evidence="1">Membrane</location>
        <topology evidence="1">Multi-pass membrane protein</topology>
    </subcellularLocation>
</comment>
<sequence length="616" mass="67077">MPSSTSSSSSGNIFFDCATQQQQAQSSSDNGSDNNTTAILLMQCVSDYHEQQSNDREQNLRSFLLIICGGMIFFMQSGFAMLCAGSVRLKNVQNTMLKNLLDACGAALSFYLVGYALAFGGDYDYNNLSESNSNPTSNSTTTFVGTTNFASVGPSSAYWFFEYTFSATSVTIVAGTLAERCQMAAYLAYSVALAGFIYPVIAHSIWSNEGFLSRTNYSPFMDSGVIDFAGGGVVHLNGGLIALYATLVLGPRRGRFYDPQGEPLINPQPFPGHSVALQLLGTMILWFGWFGFNPGSALLLVDNHEFGQVAANAAVATALSGASGGITALFTNLWWEERVTGEPKFVIQMAMNGALSGLVAVTSGCAVMEPWAAIITGVIAGWLYMLSSTILIKLKIDDAVNAIPVHMVNGGWGLISTGLFASPKLLQLTYGNADHPGFIYTFNNNDGVEANLLLCQFCAILFILGWTFITMFPFFIWLNYRGWLRADSLEELVGLDVSYHGRGTHGSEGGEHVQKEYIDAYNRYKSTIRHRHHGQNNSNPDRQQASTVEATTTALFPQHPNNANNGTGTEASGSNSFAMQQHDEEQQQQQQQQQQENLLSGGQQEQHDDLDFNKIK</sequence>
<dbReference type="Proteomes" id="UP000095751">
    <property type="component" value="Unassembled WGS sequence"/>
</dbReference>
<dbReference type="PANTHER" id="PTHR11730">
    <property type="entry name" value="AMMONIUM TRANSPORTER"/>
    <property type="match status" value="1"/>
</dbReference>
<feature type="transmembrane region" description="Helical" evidence="8">
    <location>
        <begin position="309"/>
        <end position="333"/>
    </location>
</feature>
<protein>
    <recommendedName>
        <fullName evidence="8">Ammonium transporter</fullName>
    </recommendedName>
</protein>
<gene>
    <name evidence="11" type="ORF">FRACYDRAFT_209552</name>
</gene>
<reference evidence="11 12" key="1">
    <citation type="submission" date="2016-09" db="EMBL/GenBank/DDBJ databases">
        <title>Extensive genetic diversity and differential bi-allelic expression allows diatom success in the polar Southern Ocean.</title>
        <authorList>
            <consortium name="DOE Joint Genome Institute"/>
            <person name="Mock T."/>
            <person name="Otillar R.P."/>
            <person name="Strauss J."/>
            <person name="Dupont C."/>
            <person name="Frickenhaus S."/>
            <person name="Maumus F."/>
            <person name="Mcmullan M."/>
            <person name="Sanges R."/>
            <person name="Schmutz J."/>
            <person name="Toseland A."/>
            <person name="Valas R."/>
            <person name="Veluchamy A."/>
            <person name="Ward B.J."/>
            <person name="Allen A."/>
            <person name="Barry K."/>
            <person name="Falciatore A."/>
            <person name="Ferrante M."/>
            <person name="Fortunato A.E."/>
            <person name="Gloeckner G."/>
            <person name="Gruber A."/>
            <person name="Hipkin R."/>
            <person name="Janech M."/>
            <person name="Kroth P."/>
            <person name="Leese F."/>
            <person name="Lindquist E."/>
            <person name="Lyon B.R."/>
            <person name="Martin J."/>
            <person name="Mayer C."/>
            <person name="Parker M."/>
            <person name="Quesneville H."/>
            <person name="Raymond J."/>
            <person name="Uhlig C."/>
            <person name="Valentin K.U."/>
            <person name="Worden A.Z."/>
            <person name="Armbrust E.V."/>
            <person name="Bowler C."/>
            <person name="Green B."/>
            <person name="Moulton V."/>
            <person name="Van Oosterhout C."/>
            <person name="Grigoriev I."/>
        </authorList>
    </citation>
    <scope>NUCLEOTIDE SEQUENCE [LARGE SCALE GENOMIC DNA]</scope>
    <source>
        <strain evidence="11 12">CCMP1102</strain>
    </source>
</reference>
<dbReference type="EMBL" id="KV784360">
    <property type="protein sequence ID" value="OEU14894.1"/>
    <property type="molecule type" value="Genomic_DNA"/>
</dbReference>
<dbReference type="GO" id="GO:0097272">
    <property type="term" value="P:ammonium homeostasis"/>
    <property type="evidence" value="ECO:0007669"/>
    <property type="project" value="TreeGrafter"/>
</dbReference>
<evidence type="ECO:0000256" key="2">
    <source>
        <dbReference type="ARBA" id="ARBA00005887"/>
    </source>
</evidence>
<dbReference type="FunFam" id="1.10.3430.10:FF:000016">
    <property type="entry name" value="Ammonium transporter"/>
    <property type="match status" value="1"/>
</dbReference>
<dbReference type="InParanoid" id="A0A1E7F9S9"/>
<dbReference type="InterPro" id="IPR018047">
    <property type="entry name" value="Ammonium_transpt_CS"/>
</dbReference>
<keyword evidence="12" id="KW-1185">Reference proteome</keyword>
<feature type="transmembrane region" description="Helical" evidence="8">
    <location>
        <begin position="370"/>
        <end position="392"/>
    </location>
</feature>
<evidence type="ECO:0000256" key="5">
    <source>
        <dbReference type="ARBA" id="ARBA00022989"/>
    </source>
</evidence>
<evidence type="ECO:0000256" key="4">
    <source>
        <dbReference type="ARBA" id="ARBA00022692"/>
    </source>
</evidence>
<evidence type="ECO:0000313" key="11">
    <source>
        <dbReference type="EMBL" id="OEU14894.1"/>
    </source>
</evidence>
<dbReference type="OrthoDB" id="39186at2759"/>
<evidence type="ECO:0000256" key="6">
    <source>
        <dbReference type="ARBA" id="ARBA00023136"/>
    </source>
</evidence>
<dbReference type="GO" id="GO:0005886">
    <property type="term" value="C:plasma membrane"/>
    <property type="evidence" value="ECO:0007669"/>
    <property type="project" value="UniProtKB-SubCell"/>
</dbReference>
<dbReference type="InterPro" id="IPR001905">
    <property type="entry name" value="Ammonium_transpt"/>
</dbReference>
<name>A0A1E7F9S9_9STRA</name>
<feature type="transmembrane region" description="Helical" evidence="8">
    <location>
        <begin position="99"/>
        <end position="118"/>
    </location>
</feature>
<keyword evidence="3 8" id="KW-0813">Transport</keyword>
<dbReference type="SUPFAM" id="SSF111352">
    <property type="entry name" value="Ammonium transporter"/>
    <property type="match status" value="1"/>
</dbReference>
<keyword evidence="7 8" id="KW-0924">Ammonia transport</keyword>
<feature type="domain" description="Ammonium transporter AmtB-like" evidence="10">
    <location>
        <begin position="65"/>
        <end position="502"/>
    </location>
</feature>
<feature type="transmembrane region" description="Helical" evidence="8">
    <location>
        <begin position="226"/>
        <end position="249"/>
    </location>
</feature>
<organism evidence="11 12">
    <name type="scientific">Fragilariopsis cylindrus CCMP1102</name>
    <dbReference type="NCBI Taxonomy" id="635003"/>
    <lineage>
        <taxon>Eukaryota</taxon>
        <taxon>Sar</taxon>
        <taxon>Stramenopiles</taxon>
        <taxon>Ochrophyta</taxon>
        <taxon>Bacillariophyta</taxon>
        <taxon>Bacillariophyceae</taxon>
        <taxon>Bacillariophycidae</taxon>
        <taxon>Bacillariales</taxon>
        <taxon>Bacillariaceae</taxon>
        <taxon>Fragilariopsis</taxon>
    </lineage>
</organism>
<feature type="transmembrane region" description="Helical" evidence="8">
    <location>
        <begin position="63"/>
        <end position="87"/>
    </location>
</feature>
<dbReference type="InterPro" id="IPR024041">
    <property type="entry name" value="NH4_transpt_AmtB-like_dom"/>
</dbReference>
<keyword evidence="6 8" id="KW-0472">Membrane</keyword>
<dbReference type="GO" id="GO:0008519">
    <property type="term" value="F:ammonium channel activity"/>
    <property type="evidence" value="ECO:0007669"/>
    <property type="project" value="InterPro"/>
</dbReference>
<evidence type="ECO:0000256" key="9">
    <source>
        <dbReference type="SAM" id="MobiDB-lite"/>
    </source>
</evidence>
<feature type="compositionally biased region" description="Polar residues" evidence="9">
    <location>
        <begin position="556"/>
        <end position="579"/>
    </location>
</feature>
<proteinExistence type="inferred from homology"/>
<evidence type="ECO:0000256" key="3">
    <source>
        <dbReference type="ARBA" id="ARBA00022448"/>
    </source>
</evidence>
<feature type="region of interest" description="Disordered" evidence="9">
    <location>
        <begin position="556"/>
        <end position="616"/>
    </location>
</feature>
<evidence type="ECO:0000256" key="7">
    <source>
        <dbReference type="ARBA" id="ARBA00023177"/>
    </source>
</evidence>
<feature type="compositionally biased region" description="Basic and acidic residues" evidence="9">
    <location>
        <begin position="605"/>
        <end position="616"/>
    </location>
</feature>
<evidence type="ECO:0000256" key="8">
    <source>
        <dbReference type="RuleBase" id="RU362002"/>
    </source>
</evidence>
<dbReference type="AlphaFoldDB" id="A0A1E7F9S9"/>
<dbReference type="InterPro" id="IPR029020">
    <property type="entry name" value="Ammonium/urea_transptr"/>
</dbReference>
<dbReference type="PROSITE" id="PS01219">
    <property type="entry name" value="AMMONIUM_TRANSP"/>
    <property type="match status" value="1"/>
</dbReference>